<dbReference type="Pfam" id="PF16344">
    <property type="entry name" value="FecR_C"/>
    <property type="match status" value="1"/>
</dbReference>
<dbReference type="PANTHER" id="PTHR30273:SF2">
    <property type="entry name" value="PROTEIN FECR"/>
    <property type="match status" value="1"/>
</dbReference>
<comment type="caution">
    <text evidence="4">The sequence shown here is derived from an EMBL/GenBank/DDBJ whole genome shotgun (WGS) entry which is preliminary data.</text>
</comment>
<dbReference type="AlphaFoldDB" id="A0A4R6WMN2"/>
<evidence type="ECO:0000313" key="5">
    <source>
        <dbReference type="Proteomes" id="UP000295292"/>
    </source>
</evidence>
<dbReference type="Proteomes" id="UP000295292">
    <property type="component" value="Unassembled WGS sequence"/>
</dbReference>
<evidence type="ECO:0000259" key="2">
    <source>
        <dbReference type="Pfam" id="PF04773"/>
    </source>
</evidence>
<keyword evidence="1" id="KW-0472">Membrane</keyword>
<dbReference type="Gene3D" id="2.60.120.1440">
    <property type="match status" value="1"/>
</dbReference>
<evidence type="ECO:0000259" key="3">
    <source>
        <dbReference type="Pfam" id="PF16344"/>
    </source>
</evidence>
<evidence type="ECO:0000256" key="1">
    <source>
        <dbReference type="SAM" id="Phobius"/>
    </source>
</evidence>
<dbReference type="OrthoDB" id="1523735at2"/>
<dbReference type="PIRSF" id="PIRSF018266">
    <property type="entry name" value="FecR"/>
    <property type="match status" value="1"/>
</dbReference>
<organism evidence="4 5">
    <name type="scientific">Sphingobacterium yanglingense</name>
    <dbReference type="NCBI Taxonomy" id="1437280"/>
    <lineage>
        <taxon>Bacteria</taxon>
        <taxon>Pseudomonadati</taxon>
        <taxon>Bacteroidota</taxon>
        <taxon>Sphingobacteriia</taxon>
        <taxon>Sphingobacteriales</taxon>
        <taxon>Sphingobacteriaceae</taxon>
        <taxon>Sphingobacterium</taxon>
    </lineage>
</organism>
<sequence>MQHQDLENKIDRSFEDPRLEHEVKLDLIRSLDNLTAINTSADELSHVYDNLMYYIDTAQRTDRRHRRIKLFSMIASRAAIFVLGIISALVIWRLWASPVDQESPLTVIAPSNAVSQAILPDGSKIFLNANSKLTYVKNSASHEREAVLEGEAWFEVTKNSEMPFTVKTSAYKIRVHGTAFNVRSFDPKHPSVTTLQHGSIEILPLDDRKNSVRPLFLTPGQEYIFDPATDQVHISKVDGDLASLWKENEIKFENKNFRDLLKILEGRYQVQFDVKDPELFDYHYDGTIRNETLTAVLDILRLTLPFQYRVKANGIIEIKK</sequence>
<dbReference type="Pfam" id="PF04773">
    <property type="entry name" value="FecR"/>
    <property type="match status" value="1"/>
</dbReference>
<feature type="domain" description="FecR protein" evidence="2">
    <location>
        <begin position="111"/>
        <end position="200"/>
    </location>
</feature>
<keyword evidence="5" id="KW-1185">Reference proteome</keyword>
<name>A0A4R6WMN2_9SPHI</name>
<protein>
    <submittedName>
        <fullName evidence="4">FecR family protein</fullName>
    </submittedName>
</protein>
<feature type="transmembrane region" description="Helical" evidence="1">
    <location>
        <begin position="70"/>
        <end position="95"/>
    </location>
</feature>
<dbReference type="Gene3D" id="3.55.50.30">
    <property type="match status" value="1"/>
</dbReference>
<dbReference type="RefSeq" id="WP_133583790.1">
    <property type="nucleotide sequence ID" value="NZ_SNYV01000011.1"/>
</dbReference>
<accession>A0A4R6WMN2</accession>
<dbReference type="InterPro" id="IPR032508">
    <property type="entry name" value="FecR_C"/>
</dbReference>
<reference evidence="4 5" key="1">
    <citation type="submission" date="2019-03" db="EMBL/GenBank/DDBJ databases">
        <title>Genomic Encyclopedia of Archaeal and Bacterial Type Strains, Phase II (KMG-II): from individual species to whole genera.</title>
        <authorList>
            <person name="Goeker M."/>
        </authorList>
    </citation>
    <scope>NUCLEOTIDE SEQUENCE [LARGE SCALE GENOMIC DNA]</scope>
    <source>
        <strain evidence="4 5">DSM 28353</strain>
    </source>
</reference>
<dbReference type="PANTHER" id="PTHR30273">
    <property type="entry name" value="PERIPLASMIC SIGNAL SENSOR AND SIGMA FACTOR ACTIVATOR FECR-RELATED"/>
    <property type="match status" value="1"/>
</dbReference>
<dbReference type="EMBL" id="SNYV01000011">
    <property type="protein sequence ID" value="TDQ80042.1"/>
    <property type="molecule type" value="Genomic_DNA"/>
</dbReference>
<dbReference type="InterPro" id="IPR012373">
    <property type="entry name" value="Ferrdict_sens_TM"/>
</dbReference>
<feature type="domain" description="Protein FecR C-terminal" evidence="3">
    <location>
        <begin position="250"/>
        <end position="316"/>
    </location>
</feature>
<dbReference type="GO" id="GO:0016989">
    <property type="term" value="F:sigma factor antagonist activity"/>
    <property type="evidence" value="ECO:0007669"/>
    <property type="project" value="TreeGrafter"/>
</dbReference>
<keyword evidence="1" id="KW-1133">Transmembrane helix</keyword>
<dbReference type="InterPro" id="IPR006860">
    <property type="entry name" value="FecR"/>
</dbReference>
<proteinExistence type="predicted"/>
<gene>
    <name evidence="4" type="ORF">CLV99_1496</name>
</gene>
<evidence type="ECO:0000313" key="4">
    <source>
        <dbReference type="EMBL" id="TDQ80042.1"/>
    </source>
</evidence>
<keyword evidence="1" id="KW-0812">Transmembrane</keyword>